<dbReference type="EMBL" id="JAGTJR010000004">
    <property type="protein sequence ID" value="KAH7061074.1"/>
    <property type="molecule type" value="Genomic_DNA"/>
</dbReference>
<gene>
    <name evidence="4" type="ORF">B0J12DRAFT_280418</name>
</gene>
<feature type="compositionally biased region" description="Acidic residues" evidence="1">
    <location>
        <begin position="784"/>
        <end position="793"/>
    </location>
</feature>
<protein>
    <submittedName>
        <fullName evidence="4">ASST-domain-containing protein</fullName>
    </submittedName>
</protein>
<evidence type="ECO:0000256" key="1">
    <source>
        <dbReference type="SAM" id="MobiDB-lite"/>
    </source>
</evidence>
<feature type="region of interest" description="Disordered" evidence="1">
    <location>
        <begin position="552"/>
        <end position="572"/>
    </location>
</feature>
<evidence type="ECO:0000313" key="5">
    <source>
        <dbReference type="Proteomes" id="UP000774617"/>
    </source>
</evidence>
<feature type="region of interest" description="Disordered" evidence="1">
    <location>
        <begin position="778"/>
        <end position="806"/>
    </location>
</feature>
<feature type="region of interest" description="Disordered" evidence="1">
    <location>
        <begin position="646"/>
        <end position="670"/>
    </location>
</feature>
<dbReference type="InterPro" id="IPR039535">
    <property type="entry name" value="ASST-like"/>
</dbReference>
<evidence type="ECO:0000256" key="3">
    <source>
        <dbReference type="SAM" id="SignalP"/>
    </source>
</evidence>
<name>A0ABQ8GMU3_9PEZI</name>
<dbReference type="PANTHER" id="PTHR35340">
    <property type="entry name" value="PQQ ENZYME REPEAT PROTEIN-RELATED"/>
    <property type="match status" value="1"/>
</dbReference>
<organism evidence="4 5">
    <name type="scientific">Macrophomina phaseolina</name>
    <dbReference type="NCBI Taxonomy" id="35725"/>
    <lineage>
        <taxon>Eukaryota</taxon>
        <taxon>Fungi</taxon>
        <taxon>Dikarya</taxon>
        <taxon>Ascomycota</taxon>
        <taxon>Pezizomycotina</taxon>
        <taxon>Dothideomycetes</taxon>
        <taxon>Dothideomycetes incertae sedis</taxon>
        <taxon>Botryosphaeriales</taxon>
        <taxon>Botryosphaeriaceae</taxon>
        <taxon>Macrophomina</taxon>
    </lineage>
</organism>
<feature type="transmembrane region" description="Helical" evidence="2">
    <location>
        <begin position="714"/>
        <end position="740"/>
    </location>
</feature>
<sequence>MPGRGVCRFLLSLPFAAVHVFAQDPFTDDEALTNFVTRPEIRVPKLDVRIYNRDAVAPGYWFVAPYNTNNAWEAHHGPLVEACQVGPAIYDGNGDLIWSGACMFNNMNAFDFKPADYGGKKYLSLNVGRGTPSVYGAGIILSDTYEIVREIQMSGHTDSFNQHEFTVIDDGKAVLYVTEQSHEVSAADIGLGENSTTWVRSTGFKEESLLWGYEETVNYEWDCIDYIPLNETTFPWIEAPDEGRGWDYMHMNSIDKFPDGDYLISMRYSNSLFRISGDNKTIVWRLGGKASDFKMKDGFQFSRQHHGRIISTNTTHTIVTLLDNAASSQPKDEKLTAGESSALIILLSHDPSNRDSWIAEILRRFPRPDGDYSHLRGSFQILSAADASFPGTDSDTTATYLPSSLTHLHERYPDWQTCNAFVGWSKNGYMTEFLPNGSIAAEARFATDWLDTYRAFKHAGFVGRPTEPPVLKAFAFGDVTGHHSAVVDGSGRGVGQTMTVAYVSWNGATEVRAWRVYGEVVMEGAVIALMSGGSGGTPTYSEAYGFGDYASSSSSSSPSTLSPSPTPAYDATNKEPVVAPRAADRIPAPTDPNPPPETRHLGTFPRAGFETVITVPNAPVARIWAEALDEDGKVLGRTATVKVIVPGDQRPYDPAQESGDAEGREGKGSGDWVFEDESRGFISLEKVGPHVEGVGAGGWGYESVMKVGGVAGGAWLTVVGVGTGAGCVAAMVVLVAWWAWLRLQSRGRERVWRVMSQKKGKGKGKAVSRQAKGKGKYKAVAVSEDGDEEEGLELVETGGSSEGESEDEYLGQMNWAPVFENGTAGVVASGGGGRGASTTTFDEEMTLGQVKRGMAEVREQQRQRQGSVAEWGGSAGRVPLVLQAKNKWDGETGR</sequence>
<dbReference type="InterPro" id="IPR011047">
    <property type="entry name" value="Quinoprotein_ADH-like_sf"/>
</dbReference>
<comment type="caution">
    <text evidence="4">The sequence shown here is derived from an EMBL/GenBank/DDBJ whole genome shotgun (WGS) entry which is preliminary data.</text>
</comment>
<keyword evidence="3" id="KW-0732">Signal</keyword>
<keyword evidence="2" id="KW-0812">Transmembrane</keyword>
<keyword evidence="2" id="KW-1133">Transmembrane helix</keyword>
<keyword evidence="5" id="KW-1185">Reference proteome</keyword>
<feature type="chain" id="PRO_5045043364" evidence="3">
    <location>
        <begin position="23"/>
        <end position="894"/>
    </location>
</feature>
<evidence type="ECO:0000313" key="4">
    <source>
        <dbReference type="EMBL" id="KAH7061074.1"/>
    </source>
</evidence>
<reference evidence="4 5" key="1">
    <citation type="journal article" date="2021" name="Nat. Commun.">
        <title>Genetic determinants of endophytism in the Arabidopsis root mycobiome.</title>
        <authorList>
            <person name="Mesny F."/>
            <person name="Miyauchi S."/>
            <person name="Thiergart T."/>
            <person name="Pickel B."/>
            <person name="Atanasova L."/>
            <person name="Karlsson M."/>
            <person name="Huettel B."/>
            <person name="Barry K.W."/>
            <person name="Haridas S."/>
            <person name="Chen C."/>
            <person name="Bauer D."/>
            <person name="Andreopoulos W."/>
            <person name="Pangilinan J."/>
            <person name="LaButti K."/>
            <person name="Riley R."/>
            <person name="Lipzen A."/>
            <person name="Clum A."/>
            <person name="Drula E."/>
            <person name="Henrissat B."/>
            <person name="Kohler A."/>
            <person name="Grigoriev I.V."/>
            <person name="Martin F.M."/>
            <person name="Hacquard S."/>
        </authorList>
    </citation>
    <scope>NUCLEOTIDE SEQUENCE [LARGE SCALE GENOMIC DNA]</scope>
    <source>
        <strain evidence="4 5">MPI-SDFR-AT-0080</strain>
    </source>
</reference>
<keyword evidence="2" id="KW-0472">Membrane</keyword>
<dbReference type="PANTHER" id="PTHR35340:SF8">
    <property type="entry name" value="ASST-DOMAIN-CONTAINING PROTEIN"/>
    <property type="match status" value="1"/>
</dbReference>
<accession>A0ABQ8GMU3</accession>
<proteinExistence type="predicted"/>
<feature type="compositionally biased region" description="Low complexity" evidence="1">
    <location>
        <begin position="552"/>
        <end position="563"/>
    </location>
</feature>
<dbReference type="Pfam" id="PF14269">
    <property type="entry name" value="Arylsulfotran_2"/>
    <property type="match status" value="1"/>
</dbReference>
<evidence type="ECO:0000256" key="2">
    <source>
        <dbReference type="SAM" id="Phobius"/>
    </source>
</evidence>
<dbReference type="SUPFAM" id="SSF50998">
    <property type="entry name" value="Quinoprotein alcohol dehydrogenase-like"/>
    <property type="match status" value="1"/>
</dbReference>
<dbReference type="InterPro" id="IPR053143">
    <property type="entry name" value="Arylsulfate_ST"/>
</dbReference>
<feature type="signal peptide" evidence="3">
    <location>
        <begin position="1"/>
        <end position="22"/>
    </location>
</feature>
<dbReference type="Proteomes" id="UP000774617">
    <property type="component" value="Unassembled WGS sequence"/>
</dbReference>